<dbReference type="AlphaFoldDB" id="A0AAE0TME3"/>
<comment type="caution">
    <text evidence="2">The sequence shown here is derived from an EMBL/GenBank/DDBJ whole genome shotgun (WGS) entry which is preliminary data.</text>
</comment>
<accession>A0AAE0TME3</accession>
<evidence type="ECO:0000313" key="3">
    <source>
        <dbReference type="Proteomes" id="UP001274830"/>
    </source>
</evidence>
<evidence type="ECO:0000313" key="2">
    <source>
        <dbReference type="EMBL" id="KAK3670185.1"/>
    </source>
</evidence>
<sequence>MPIFKTAPCYLNAPYPPQVVDAVAEQGHNIERHGPLYHIGIHQDLAAGPELRSWWFAEDLTAEPSVVPDGWTVLETAALFDREGMDTDDQTVNVALELLLPGVATDEIPLIHDKIFKDVNGVYRSRWFTDVRGPSNPFVQGLANVAVQHVGVIVRVGQGAEDQVAKGVDAQPTDLTGEDDDDMEGEMCNDLERAAANCDQRGTDIPNQYVPLAAPAASEPAAPQPVSGSANDPRTHAFPCPMPACTIGGRTMNRRALVVIHMREHGCNLPKARGGPADKTAYNKMQNKVARRWLNDREISWRNSVFELGADDEDGEEEEEEEKEADDDEMRI</sequence>
<feature type="region of interest" description="Disordered" evidence="1">
    <location>
        <begin position="307"/>
        <end position="332"/>
    </location>
</feature>
<keyword evidence="3" id="KW-1185">Reference proteome</keyword>
<gene>
    <name evidence="2" type="ORF">LTR78_009941</name>
</gene>
<dbReference type="EMBL" id="JAUTXT010000061">
    <property type="protein sequence ID" value="KAK3670185.1"/>
    <property type="molecule type" value="Genomic_DNA"/>
</dbReference>
<reference evidence="2" key="1">
    <citation type="submission" date="2023-07" db="EMBL/GenBank/DDBJ databases">
        <title>Black Yeasts Isolated from many extreme environments.</title>
        <authorList>
            <person name="Coleine C."/>
            <person name="Stajich J.E."/>
            <person name="Selbmann L."/>
        </authorList>
    </citation>
    <scope>NUCLEOTIDE SEQUENCE</scope>
    <source>
        <strain evidence="2">CCFEE 5485</strain>
    </source>
</reference>
<name>A0AAE0TME3_9PEZI</name>
<dbReference type="Proteomes" id="UP001274830">
    <property type="component" value="Unassembled WGS sequence"/>
</dbReference>
<protein>
    <submittedName>
        <fullName evidence="2">Uncharacterized protein</fullName>
    </submittedName>
</protein>
<proteinExistence type="predicted"/>
<feature type="compositionally biased region" description="Acidic residues" evidence="1">
    <location>
        <begin position="309"/>
        <end position="332"/>
    </location>
</feature>
<organism evidence="2 3">
    <name type="scientific">Recurvomyces mirabilis</name>
    <dbReference type="NCBI Taxonomy" id="574656"/>
    <lineage>
        <taxon>Eukaryota</taxon>
        <taxon>Fungi</taxon>
        <taxon>Dikarya</taxon>
        <taxon>Ascomycota</taxon>
        <taxon>Pezizomycotina</taxon>
        <taxon>Dothideomycetes</taxon>
        <taxon>Dothideomycetidae</taxon>
        <taxon>Mycosphaerellales</taxon>
        <taxon>Teratosphaeriaceae</taxon>
        <taxon>Recurvomyces</taxon>
    </lineage>
</organism>
<evidence type="ECO:0000256" key="1">
    <source>
        <dbReference type="SAM" id="MobiDB-lite"/>
    </source>
</evidence>